<gene>
    <name evidence="4" type="ORF">S03H2_29371</name>
</gene>
<feature type="domain" description="Hydantoinase A/oxoprolinase" evidence="2">
    <location>
        <begin position="35"/>
        <end position="129"/>
    </location>
</feature>
<dbReference type="EMBL" id="BARU01017723">
    <property type="protein sequence ID" value="GAH61713.1"/>
    <property type="molecule type" value="Genomic_DNA"/>
</dbReference>
<dbReference type="InterPro" id="IPR045079">
    <property type="entry name" value="Oxoprolinase-like"/>
</dbReference>
<dbReference type="GO" id="GO:0006749">
    <property type="term" value="P:glutathione metabolic process"/>
    <property type="evidence" value="ECO:0007669"/>
    <property type="project" value="TreeGrafter"/>
</dbReference>
<organism evidence="4">
    <name type="scientific">marine sediment metagenome</name>
    <dbReference type="NCBI Taxonomy" id="412755"/>
    <lineage>
        <taxon>unclassified sequences</taxon>
        <taxon>metagenomes</taxon>
        <taxon>ecological metagenomes</taxon>
    </lineage>
</organism>
<feature type="region of interest" description="Disordered" evidence="1">
    <location>
        <begin position="1"/>
        <end position="24"/>
    </location>
</feature>
<evidence type="ECO:0000256" key="1">
    <source>
        <dbReference type="SAM" id="MobiDB-lite"/>
    </source>
</evidence>
<dbReference type="InterPro" id="IPR049517">
    <property type="entry name" value="ACX-like_C"/>
</dbReference>
<evidence type="ECO:0000259" key="2">
    <source>
        <dbReference type="Pfam" id="PF01968"/>
    </source>
</evidence>
<dbReference type="GO" id="GO:0005829">
    <property type="term" value="C:cytosol"/>
    <property type="evidence" value="ECO:0007669"/>
    <property type="project" value="TreeGrafter"/>
</dbReference>
<reference evidence="4" key="1">
    <citation type="journal article" date="2014" name="Front. Microbiol.">
        <title>High frequency of phylogenetically diverse reductive dehalogenase-homologous genes in deep subseafloor sedimentary metagenomes.</title>
        <authorList>
            <person name="Kawai M."/>
            <person name="Futagami T."/>
            <person name="Toyoda A."/>
            <person name="Takaki Y."/>
            <person name="Nishi S."/>
            <person name="Hori S."/>
            <person name="Arai W."/>
            <person name="Tsubouchi T."/>
            <person name="Morono Y."/>
            <person name="Uchiyama I."/>
            <person name="Ito T."/>
            <person name="Fujiyama A."/>
            <person name="Inagaki F."/>
            <person name="Takami H."/>
        </authorList>
    </citation>
    <scope>NUCLEOTIDE SEQUENCE</scope>
    <source>
        <strain evidence="4">Expedition CK06-06</strain>
    </source>
</reference>
<feature type="non-terminal residue" evidence="4">
    <location>
        <position position="264"/>
    </location>
</feature>
<evidence type="ECO:0000313" key="4">
    <source>
        <dbReference type="EMBL" id="GAH61713.1"/>
    </source>
</evidence>
<name>X1IVZ7_9ZZZZ</name>
<dbReference type="AlphaFoldDB" id="X1IVZ7"/>
<sequence length="264" mass="29420">MAPALAGPTSNRLPSSGFSQAKEPPPAPIDVIFMAVKSLRELGEKAGWDEVTCALMIKKVADAKMGQEIFKEVALKGYEPSEFTVLSGGGAGPGHCCGVASAGDMKRIIIPPISSVAGAYGASTLDVMHSYEKSRNTRLFDYTKGTYFSDFEMFNSLINELRELAVRDVILEGFKEEQATFRLELEMRYGMQWRYTPIESPLLFIRNTEDVKKVCDRFTEEFSRIYSPEAAFPQGGIEVETYRLFVYLNLPHFLLTQHEAVGET</sequence>
<comment type="caution">
    <text evidence="4">The sequence shown here is derived from an EMBL/GenBank/DDBJ whole genome shotgun (WGS) entry which is preliminary data.</text>
</comment>
<dbReference type="PANTHER" id="PTHR11365">
    <property type="entry name" value="5-OXOPROLINASE RELATED"/>
    <property type="match status" value="1"/>
</dbReference>
<feature type="domain" description="Acetophenone carboxylase-like C-terminal" evidence="3">
    <location>
        <begin position="154"/>
        <end position="246"/>
    </location>
</feature>
<feature type="compositionally biased region" description="Polar residues" evidence="1">
    <location>
        <begin position="8"/>
        <end position="19"/>
    </location>
</feature>
<dbReference type="Pfam" id="PF01968">
    <property type="entry name" value="Hydantoinase_A"/>
    <property type="match status" value="1"/>
</dbReference>
<dbReference type="GO" id="GO:0017168">
    <property type="term" value="F:5-oxoprolinase (ATP-hydrolyzing) activity"/>
    <property type="evidence" value="ECO:0007669"/>
    <property type="project" value="TreeGrafter"/>
</dbReference>
<evidence type="ECO:0000259" key="3">
    <source>
        <dbReference type="Pfam" id="PF19278"/>
    </source>
</evidence>
<dbReference type="Pfam" id="PF19278">
    <property type="entry name" value="Hydant_A_C"/>
    <property type="match status" value="1"/>
</dbReference>
<protein>
    <submittedName>
        <fullName evidence="4">Uncharacterized protein</fullName>
    </submittedName>
</protein>
<dbReference type="InterPro" id="IPR002821">
    <property type="entry name" value="Hydantoinase_A"/>
</dbReference>
<dbReference type="PANTHER" id="PTHR11365:SF23">
    <property type="entry name" value="HYPOTHETICAL 5-OXOPROLINASE (EUROFUNG)-RELATED"/>
    <property type="match status" value="1"/>
</dbReference>
<proteinExistence type="predicted"/>
<accession>X1IVZ7</accession>